<dbReference type="PROSITE" id="PS51257">
    <property type="entry name" value="PROKAR_LIPOPROTEIN"/>
    <property type="match status" value="1"/>
</dbReference>
<keyword evidence="3" id="KW-1185">Reference proteome</keyword>
<dbReference type="AlphaFoldDB" id="A0A369K783"/>
<organism evidence="2 3">
    <name type="scientific">Hypsizygus marmoreus</name>
    <name type="common">White beech mushroom</name>
    <name type="synonym">Agaricus marmoreus</name>
    <dbReference type="NCBI Taxonomy" id="39966"/>
    <lineage>
        <taxon>Eukaryota</taxon>
        <taxon>Fungi</taxon>
        <taxon>Dikarya</taxon>
        <taxon>Basidiomycota</taxon>
        <taxon>Agaricomycotina</taxon>
        <taxon>Agaricomycetes</taxon>
        <taxon>Agaricomycetidae</taxon>
        <taxon>Agaricales</taxon>
        <taxon>Tricholomatineae</taxon>
        <taxon>Lyophyllaceae</taxon>
        <taxon>Hypsizygus</taxon>
    </lineage>
</organism>
<proteinExistence type="predicted"/>
<name>A0A369K783_HYPMA</name>
<evidence type="ECO:0000313" key="2">
    <source>
        <dbReference type="EMBL" id="RDB28707.1"/>
    </source>
</evidence>
<dbReference type="InParanoid" id="A0A369K783"/>
<feature type="region of interest" description="Disordered" evidence="1">
    <location>
        <begin position="24"/>
        <end position="47"/>
    </location>
</feature>
<evidence type="ECO:0000256" key="1">
    <source>
        <dbReference type="SAM" id="MobiDB-lite"/>
    </source>
</evidence>
<feature type="compositionally biased region" description="Low complexity" evidence="1">
    <location>
        <begin position="24"/>
        <end position="35"/>
    </location>
</feature>
<accession>A0A369K783</accession>
<protein>
    <submittedName>
        <fullName evidence="2">Uncharacterized protein</fullName>
    </submittedName>
</protein>
<sequence>MRESPVSSPHSFSVSCTSVMHSISPPSYNSLYPSSRHTPRGTPPRRLESVLRPRRVSMIASETSAERHRYHPTHYDLTPEYRLAMDDRFSHEDYHARLRADERRVKADVQRALVAQKRARARKAAQMVERAPLRLQSTRTIAQSLSNYQNSRSVYPDARSPAQYTSAIEPASPSSPGRKLAPLSRFNPFVRTRAESLSSIIDEDERIPFLPVADDKQTTWRKKLRRVATIGDIFTKRQPKGTWV</sequence>
<dbReference type="OrthoDB" id="3045787at2759"/>
<comment type="caution">
    <text evidence="2">The sequence shown here is derived from an EMBL/GenBank/DDBJ whole genome shotgun (WGS) entry which is preliminary data.</text>
</comment>
<evidence type="ECO:0000313" key="3">
    <source>
        <dbReference type="Proteomes" id="UP000076154"/>
    </source>
</evidence>
<dbReference type="Proteomes" id="UP000076154">
    <property type="component" value="Unassembled WGS sequence"/>
</dbReference>
<dbReference type="EMBL" id="LUEZ02000010">
    <property type="protein sequence ID" value="RDB28707.1"/>
    <property type="molecule type" value="Genomic_DNA"/>
</dbReference>
<gene>
    <name evidence="2" type="ORF">Hypma_015773</name>
</gene>
<reference evidence="2" key="1">
    <citation type="submission" date="2018-04" db="EMBL/GenBank/DDBJ databases">
        <title>Whole genome sequencing of Hypsizygus marmoreus.</title>
        <authorList>
            <person name="Choi I.-G."/>
            <person name="Min B."/>
            <person name="Kim J.-G."/>
            <person name="Kim S."/>
            <person name="Oh Y.-L."/>
            <person name="Kong W.-S."/>
            <person name="Park H."/>
            <person name="Jeong J."/>
            <person name="Song E.-S."/>
        </authorList>
    </citation>
    <scope>NUCLEOTIDE SEQUENCE [LARGE SCALE GENOMIC DNA]</scope>
    <source>
        <strain evidence="2">51987-8</strain>
    </source>
</reference>